<evidence type="ECO:0000313" key="5">
    <source>
        <dbReference type="Proteomes" id="UP000001304"/>
    </source>
</evidence>
<evidence type="ECO:0000313" key="4">
    <source>
        <dbReference type="EMBL" id="ADM27281.1"/>
    </source>
</evidence>
<proteinExistence type="predicted"/>
<name>E0SRK6_IGNAA</name>
<dbReference type="InterPro" id="IPR036567">
    <property type="entry name" value="RHF-like"/>
</dbReference>
<dbReference type="STRING" id="583356.Igag_0443"/>
<protein>
    <submittedName>
        <fullName evidence="4">Putative signal transduction protein with CBS domains</fullName>
    </submittedName>
</protein>
<dbReference type="InterPro" id="IPR046342">
    <property type="entry name" value="CBS_dom_sf"/>
</dbReference>
<dbReference type="CDD" id="cd02205">
    <property type="entry name" value="CBS_pair_SF"/>
    <property type="match status" value="1"/>
</dbReference>
<dbReference type="Pfam" id="PF00571">
    <property type="entry name" value="CBS"/>
    <property type="match status" value="4"/>
</dbReference>
<evidence type="ECO:0000256" key="2">
    <source>
        <dbReference type="PROSITE-ProRule" id="PRU00703"/>
    </source>
</evidence>
<dbReference type="HOGENOM" id="CLU_734888_0_0_2"/>
<evidence type="ECO:0000256" key="1">
    <source>
        <dbReference type="ARBA" id="ARBA00023122"/>
    </source>
</evidence>
<keyword evidence="5" id="KW-1185">Reference proteome</keyword>
<dbReference type="Gene3D" id="3.30.160.100">
    <property type="entry name" value="Ribosome hibernation promotion factor-like"/>
    <property type="match status" value="1"/>
</dbReference>
<dbReference type="PROSITE" id="PS51371">
    <property type="entry name" value="CBS"/>
    <property type="match status" value="4"/>
</dbReference>
<dbReference type="InterPro" id="IPR000644">
    <property type="entry name" value="CBS_dom"/>
</dbReference>
<gene>
    <name evidence="4" type="ordered locus">Igag_0443</name>
</gene>
<accession>E0SRK6</accession>
<reference evidence="4 5" key="1">
    <citation type="journal article" date="2010" name="Stand. Genomic Sci.">
        <title>Complete genome sequence of Ignisphaera aggregans type strain (AQ1.S1).</title>
        <authorList>
            <person name="Goker M."/>
            <person name="Held B."/>
            <person name="Lapidus A."/>
            <person name="Nolan M."/>
            <person name="Spring S."/>
            <person name="Yasawong M."/>
            <person name="Lucas S."/>
            <person name="Glavina Del Rio T."/>
            <person name="Tice H."/>
            <person name="Cheng J.F."/>
            <person name="Goodwin L."/>
            <person name="Tapia R."/>
            <person name="Pitluck S."/>
            <person name="Liolios K."/>
            <person name="Ivanova N."/>
            <person name="Mavromatis K."/>
            <person name="Mikhailova N."/>
            <person name="Pati A."/>
            <person name="Chen A."/>
            <person name="Palaniappan K."/>
            <person name="Brambilla E."/>
            <person name="Land M."/>
            <person name="Hauser L."/>
            <person name="Chang Y.J."/>
            <person name="Jeffries C.D."/>
            <person name="Brettin T."/>
            <person name="Detter J.C."/>
            <person name="Han C."/>
            <person name="Rohde M."/>
            <person name="Sikorski J."/>
            <person name="Woyke T."/>
            <person name="Bristow J."/>
            <person name="Eisen J.A."/>
            <person name="Markowitz V."/>
            <person name="Hugenholtz P."/>
            <person name="Kyrpides N.C."/>
            <person name="Klenk H.P."/>
        </authorList>
    </citation>
    <scope>NUCLEOTIDE SEQUENCE [LARGE SCALE GENOMIC DNA]</scope>
    <source>
        <strain evidence="5">DSM 17230 / JCM 13409 / AQ1.S1</strain>
    </source>
</reference>
<dbReference type="BioCyc" id="IAGG583356:GHAH-446-MONOMER"/>
<dbReference type="Proteomes" id="UP000001304">
    <property type="component" value="Chromosome"/>
</dbReference>
<dbReference type="SMART" id="SM00116">
    <property type="entry name" value="CBS"/>
    <property type="match status" value="4"/>
</dbReference>
<feature type="domain" description="CBS" evidence="3">
    <location>
        <begin position="8"/>
        <end position="65"/>
    </location>
</feature>
<feature type="domain" description="CBS" evidence="3">
    <location>
        <begin position="212"/>
        <end position="269"/>
    </location>
</feature>
<evidence type="ECO:0000259" key="3">
    <source>
        <dbReference type="PROSITE" id="PS51371"/>
    </source>
</evidence>
<dbReference type="InterPro" id="IPR051257">
    <property type="entry name" value="Diverse_CBS-Domain"/>
</dbReference>
<dbReference type="Pfam" id="PF02482">
    <property type="entry name" value="Ribosomal_S30AE"/>
    <property type="match status" value="1"/>
</dbReference>
<feature type="domain" description="CBS" evidence="3">
    <location>
        <begin position="133"/>
        <end position="189"/>
    </location>
</feature>
<dbReference type="InterPro" id="IPR003489">
    <property type="entry name" value="RHF/RaiA"/>
</dbReference>
<dbReference type="EMBL" id="CP002098">
    <property type="protein sequence ID" value="ADM27281.1"/>
    <property type="molecule type" value="Genomic_DNA"/>
</dbReference>
<sequence length="388" mass="43735">MSTVISIASEPKILAKPSMRIGEIVPKMKEYGVKEIPVVDDDNRIIGILSYRRIAVKGVGRDTRVQSVMDPPFYFVEDTDIDRAIASIVNWRAREVPVVNAKGIVIGIVSRNNVLRYVYERGLLPRIRVETIMSSPPITINKDESIARARWLMNKSGISRLPVLDDNEKIVGVITLSDIIEKIFSIRLSRRKGYEWIQSEESFLAAPVSEFMSSPPIVAPPDIDVYKAMEILLNNNISGIPITRGDDRVIGVLSGIDILRKYVESLVALQPISAKISNAIEGDEAVRLQIEKLVNNYLSKFSRYLNVIDFKISVKTLTKSGKNESREGRKQFDVKIRVVTSAGAFASESICWDLPTCIREALEIIEKRIRKNIEKRMFRGRISTEEST</sequence>
<dbReference type="Gene3D" id="3.10.580.10">
    <property type="entry name" value="CBS-domain"/>
    <property type="match status" value="2"/>
</dbReference>
<dbReference type="SUPFAM" id="SSF69754">
    <property type="entry name" value="Ribosome binding protein Y (YfiA homologue)"/>
    <property type="match status" value="1"/>
</dbReference>
<dbReference type="PANTHER" id="PTHR43080">
    <property type="entry name" value="CBS DOMAIN-CONTAINING PROTEIN CBSX3, MITOCHONDRIAL"/>
    <property type="match status" value="1"/>
</dbReference>
<organism evidence="4 5">
    <name type="scientific">Ignisphaera aggregans (strain DSM 17230 / JCM 13409 / AQ1.S1)</name>
    <dbReference type="NCBI Taxonomy" id="583356"/>
    <lineage>
        <taxon>Archaea</taxon>
        <taxon>Thermoproteota</taxon>
        <taxon>Thermoprotei</taxon>
        <taxon>Desulfurococcales</taxon>
        <taxon>Desulfurococcaceae</taxon>
        <taxon>Ignisphaera</taxon>
    </lineage>
</organism>
<dbReference type="AlphaFoldDB" id="E0SRK6"/>
<dbReference type="PANTHER" id="PTHR43080:SF2">
    <property type="entry name" value="CBS DOMAIN-CONTAINING PROTEIN"/>
    <property type="match status" value="1"/>
</dbReference>
<feature type="domain" description="CBS" evidence="3">
    <location>
        <begin position="68"/>
        <end position="126"/>
    </location>
</feature>
<keyword evidence="1 2" id="KW-0129">CBS domain</keyword>
<dbReference type="SUPFAM" id="SSF54631">
    <property type="entry name" value="CBS-domain pair"/>
    <property type="match status" value="2"/>
</dbReference>
<dbReference type="KEGG" id="iag:Igag_0443"/>